<evidence type="ECO:0000313" key="8">
    <source>
        <dbReference type="EMBL" id="WHX47003.1"/>
    </source>
</evidence>
<dbReference type="KEGG" id="pwn:QNH46_12490"/>
<feature type="transmembrane region" description="Helical" evidence="6">
    <location>
        <begin position="50"/>
        <end position="74"/>
    </location>
</feature>
<accession>A0AA95KS52</accession>
<evidence type="ECO:0000256" key="5">
    <source>
        <dbReference type="ARBA" id="ARBA00023136"/>
    </source>
</evidence>
<proteinExistence type="inferred from homology"/>
<name>A0AA95KS52_9BACL</name>
<dbReference type="Pfam" id="PF09335">
    <property type="entry name" value="VTT_dom"/>
    <property type="match status" value="1"/>
</dbReference>
<feature type="transmembrane region" description="Helical" evidence="6">
    <location>
        <begin position="160"/>
        <end position="180"/>
    </location>
</feature>
<keyword evidence="5 6" id="KW-0472">Membrane</keyword>
<evidence type="ECO:0000256" key="3">
    <source>
        <dbReference type="ARBA" id="ARBA00022692"/>
    </source>
</evidence>
<comment type="similarity">
    <text evidence="6">Belongs to the TVP38/TMEM64 family.</text>
</comment>
<evidence type="ECO:0000256" key="4">
    <source>
        <dbReference type="ARBA" id="ARBA00022989"/>
    </source>
</evidence>
<protein>
    <recommendedName>
        <fullName evidence="6">TVP38/TMEM64 family membrane protein</fullName>
    </recommendedName>
</protein>
<dbReference type="Proteomes" id="UP001177943">
    <property type="component" value="Chromosome"/>
</dbReference>
<dbReference type="InterPro" id="IPR015414">
    <property type="entry name" value="TMEM64"/>
</dbReference>
<evidence type="ECO:0000256" key="2">
    <source>
        <dbReference type="ARBA" id="ARBA00022475"/>
    </source>
</evidence>
<dbReference type="RefSeq" id="WP_283924605.1">
    <property type="nucleotide sequence ID" value="NZ_CP126084.1"/>
</dbReference>
<dbReference type="PANTHER" id="PTHR12677">
    <property type="entry name" value="GOLGI APPARATUS MEMBRANE PROTEIN TVP38-RELATED"/>
    <property type="match status" value="1"/>
</dbReference>
<evidence type="ECO:0000256" key="1">
    <source>
        <dbReference type="ARBA" id="ARBA00004651"/>
    </source>
</evidence>
<reference evidence="8" key="1">
    <citation type="submission" date="2023-05" db="EMBL/GenBank/DDBJ databases">
        <title>Comparative genomics of Bacillaceae isolates and their secondary metabolite potential.</title>
        <authorList>
            <person name="Song L."/>
            <person name="Nielsen L.J."/>
            <person name="Mohite O."/>
            <person name="Xu X."/>
            <person name="Weber T."/>
            <person name="Kovacs A.T."/>
        </authorList>
    </citation>
    <scope>NUCLEOTIDE SEQUENCE</scope>
    <source>
        <strain evidence="8">B2_4</strain>
    </source>
</reference>
<evidence type="ECO:0000259" key="7">
    <source>
        <dbReference type="Pfam" id="PF09335"/>
    </source>
</evidence>
<feature type="domain" description="VTT" evidence="7">
    <location>
        <begin position="38"/>
        <end position="155"/>
    </location>
</feature>
<dbReference type="EMBL" id="CP126084">
    <property type="protein sequence ID" value="WHX47003.1"/>
    <property type="molecule type" value="Genomic_DNA"/>
</dbReference>
<sequence length="200" mass="22321">MEYFTEQNIELYLERFRSLGPLPGIMLTFLKSFVPPLPTIVIIGANAAIYGLWLGFLYSWIGLVMGSLLTFWLIRKASDTPFIRRWAAKPKVQKAMVWAQRNGFSFVFLLSLLPIGPFVVINMAAGLTRLRTVPFAAAVVLGKGVMVFCISYIGTHLSDFIHQPVELIGVALFIAASLWLNRKIQAYFTSLAAVSADNMK</sequence>
<evidence type="ECO:0000313" key="9">
    <source>
        <dbReference type="Proteomes" id="UP001177943"/>
    </source>
</evidence>
<keyword evidence="3 6" id="KW-0812">Transmembrane</keyword>
<keyword evidence="2 6" id="KW-1003">Cell membrane</keyword>
<feature type="transmembrane region" description="Helical" evidence="6">
    <location>
        <begin position="20"/>
        <end position="43"/>
    </location>
</feature>
<evidence type="ECO:0000256" key="6">
    <source>
        <dbReference type="RuleBase" id="RU366058"/>
    </source>
</evidence>
<dbReference type="PANTHER" id="PTHR12677:SF55">
    <property type="entry name" value="UNDECAPRENYL PHOSPHATE TRANSPORTER SAOUHSC_00901-RELATED"/>
    <property type="match status" value="1"/>
</dbReference>
<dbReference type="GO" id="GO:0005886">
    <property type="term" value="C:plasma membrane"/>
    <property type="evidence" value="ECO:0007669"/>
    <property type="project" value="UniProtKB-SubCell"/>
</dbReference>
<gene>
    <name evidence="8" type="ORF">QNH46_12490</name>
</gene>
<organism evidence="8 9">
    <name type="scientific">Paenibacillus woosongensis</name>
    <dbReference type="NCBI Taxonomy" id="307580"/>
    <lineage>
        <taxon>Bacteria</taxon>
        <taxon>Bacillati</taxon>
        <taxon>Bacillota</taxon>
        <taxon>Bacilli</taxon>
        <taxon>Bacillales</taxon>
        <taxon>Paenibacillaceae</taxon>
        <taxon>Paenibacillus</taxon>
    </lineage>
</organism>
<dbReference type="InterPro" id="IPR032816">
    <property type="entry name" value="VTT_dom"/>
</dbReference>
<feature type="transmembrane region" description="Helical" evidence="6">
    <location>
        <begin position="103"/>
        <end position="121"/>
    </location>
</feature>
<feature type="transmembrane region" description="Helical" evidence="6">
    <location>
        <begin position="133"/>
        <end position="154"/>
    </location>
</feature>
<dbReference type="AlphaFoldDB" id="A0AA95KS52"/>
<keyword evidence="4 6" id="KW-1133">Transmembrane helix</keyword>
<comment type="subcellular location">
    <subcellularLocation>
        <location evidence="1 6">Cell membrane</location>
        <topology evidence="1 6">Multi-pass membrane protein</topology>
    </subcellularLocation>
</comment>